<dbReference type="AlphaFoldDB" id="A0A1D6FP39"/>
<dbReference type="EMBL" id="CM000784">
    <property type="protein sequence ID" value="AQK93398.1"/>
    <property type="molecule type" value="Genomic_DNA"/>
</dbReference>
<evidence type="ECO:0000256" key="1">
    <source>
        <dbReference type="SAM" id="MobiDB-lite"/>
    </source>
</evidence>
<feature type="region of interest" description="Disordered" evidence="1">
    <location>
        <begin position="280"/>
        <end position="333"/>
    </location>
</feature>
<dbReference type="EnsemblPlants" id="Zm00001eb347800_T002">
    <property type="protein sequence ID" value="Zm00001eb347800_P002"/>
    <property type="gene ID" value="Zm00001eb347800"/>
</dbReference>
<evidence type="ECO:0007829" key="5">
    <source>
        <dbReference type="PeptideAtlas" id="A0A1D6FP39"/>
    </source>
</evidence>
<dbReference type="Gramene" id="Zm00001eb347800_T002">
    <property type="protein sequence ID" value="Zm00001eb347800_P002"/>
    <property type="gene ID" value="Zm00001eb347800"/>
</dbReference>
<evidence type="ECO:0000313" key="2">
    <source>
        <dbReference type="EMBL" id="AQK93398.1"/>
    </source>
</evidence>
<reference evidence="2" key="2">
    <citation type="submission" date="2015-12" db="EMBL/GenBank/DDBJ databases">
        <title>Update maize B73 reference genome by single molecule sequencing technologies.</title>
        <authorList>
            <consortium name="Maize Genome Sequencing Project"/>
            <person name="Ware D."/>
        </authorList>
    </citation>
    <scope>NUCLEOTIDE SEQUENCE</scope>
    <source>
        <tissue evidence="2">Seedling</tissue>
    </source>
</reference>
<feature type="region of interest" description="Disordered" evidence="1">
    <location>
        <begin position="1"/>
        <end position="32"/>
    </location>
</feature>
<dbReference type="eggNOG" id="ENOG502QQB3">
    <property type="taxonomic scope" value="Eukaryota"/>
</dbReference>
<proteinExistence type="evidence at protein level"/>
<dbReference type="PANTHER" id="PTHR26312">
    <property type="entry name" value="TETRATRICOPEPTIDE REPEAT PROTEIN 5"/>
    <property type="match status" value="1"/>
</dbReference>
<dbReference type="SMR" id="A0A1D6FP39"/>
<sequence>MGFQVAAVAPSPCARSSSASTSPSTSSRPLPAFLGGGGRGCAGLARSRSPVYWGTGVMVRPPPPARTPARCALSASLDGMGGGDAEFMKRIEELAAAAGLQLQPAGAVGCGWPASVERSASNVGLPLSLRMMKRKRQQQLVAAARHPRWDEGLLVSAAGESVGRAFSSMVLIVRELQSFALQQIRDAVVCDDLQGVLARVQGEMHASFVWLFQHIFAGTPALMLSLMLLLANFTVQSMGHSVAAAAATIPPTPPAERAEPSRSRSRFDAASVKAFSVGRTASVSGNDGGGGKTPPVSGATGDGRSDESSLYRPSRVTPQQPSAPPGAETAAQYAANAAEEAIWEMMLAEASKMQASARAEELSDSDVLRGLVAPVETELETEDHAEHTLTQQRYEQAVAAAPNNSLILANFAQFLYLVQNDHDRSVPPKPVRRTDDAPAVVHQIAHTSLRRAEHYFERAVRAEPADSEALSWYATFLWKARNDLAGAEETYQEAIAADPGNAHHAAAYAHFLWNTGGDDTCYPLD</sequence>
<dbReference type="FunCoup" id="A0A1D6FP39">
    <property type="interactions" value="1667"/>
</dbReference>
<gene>
    <name evidence="2" type="ORF">ZEAMMB73_Zm00001d010075</name>
</gene>
<dbReference type="SUPFAM" id="SSF48452">
    <property type="entry name" value="TPR-like"/>
    <property type="match status" value="1"/>
</dbReference>
<dbReference type="Pfam" id="PF13432">
    <property type="entry name" value="TPR_16"/>
    <property type="match status" value="1"/>
</dbReference>
<dbReference type="Gene3D" id="1.25.40.10">
    <property type="entry name" value="Tetratricopeptide repeat domain"/>
    <property type="match status" value="1"/>
</dbReference>
<dbReference type="InterPro" id="IPR011990">
    <property type="entry name" value="TPR-like_helical_dom_sf"/>
</dbReference>
<reference evidence="4" key="1">
    <citation type="journal article" date="2009" name="Science">
        <title>The B73 maize genome: complexity, diversity, and dynamics.</title>
        <authorList>
            <person name="Schnable P.S."/>
            <person name="Ware D."/>
            <person name="Fulton R.S."/>
            <person name="Stein J.C."/>
            <person name="Wei F."/>
            <person name="Pasternak S."/>
            <person name="Liang C."/>
            <person name="Zhang J."/>
            <person name="Fulton L."/>
            <person name="Graves T.A."/>
            <person name="Minx P."/>
            <person name="Reily A.D."/>
            <person name="Courtney L."/>
            <person name="Kruchowski S.S."/>
            <person name="Tomlinson C."/>
            <person name="Strong C."/>
            <person name="Delehaunty K."/>
            <person name="Fronick C."/>
            <person name="Courtney B."/>
            <person name="Rock S.M."/>
            <person name="Belter E."/>
            <person name="Du F."/>
            <person name="Kim K."/>
            <person name="Abbott R.M."/>
            <person name="Cotton M."/>
            <person name="Levy A."/>
            <person name="Marchetto P."/>
            <person name="Ochoa K."/>
            <person name="Jackson S.M."/>
            <person name="Gillam B."/>
            <person name="Chen W."/>
            <person name="Yan L."/>
            <person name="Higginbotham J."/>
            <person name="Cardenas M."/>
            <person name="Waligorski J."/>
            <person name="Applebaum E."/>
            <person name="Phelps L."/>
            <person name="Falcone J."/>
            <person name="Kanchi K."/>
            <person name="Thane T."/>
            <person name="Scimone A."/>
            <person name="Thane N."/>
            <person name="Henke J."/>
            <person name="Wang T."/>
            <person name="Ruppert J."/>
            <person name="Shah N."/>
            <person name="Rotter K."/>
            <person name="Hodges J."/>
            <person name="Ingenthron E."/>
            <person name="Cordes M."/>
            <person name="Kohlberg S."/>
            <person name="Sgro J."/>
            <person name="Delgado B."/>
            <person name="Mead K."/>
            <person name="Chinwalla A."/>
            <person name="Leonard S."/>
            <person name="Crouse K."/>
            <person name="Collura K."/>
            <person name="Kudrna D."/>
            <person name="Currie J."/>
            <person name="He R."/>
            <person name="Angelova A."/>
            <person name="Rajasekar S."/>
            <person name="Mueller T."/>
            <person name="Lomeli R."/>
            <person name="Scara G."/>
            <person name="Ko A."/>
            <person name="Delaney K."/>
            <person name="Wissotski M."/>
            <person name="Lopez G."/>
            <person name="Campos D."/>
            <person name="Braidotti M."/>
            <person name="Ashley E."/>
            <person name="Golser W."/>
            <person name="Kim H."/>
            <person name="Lee S."/>
            <person name="Lin J."/>
            <person name="Dujmic Z."/>
            <person name="Kim W."/>
            <person name="Talag J."/>
            <person name="Zuccolo A."/>
            <person name="Fan C."/>
            <person name="Sebastian A."/>
            <person name="Kramer M."/>
            <person name="Spiegel L."/>
            <person name="Nascimento L."/>
            <person name="Zutavern T."/>
            <person name="Miller B."/>
            <person name="Ambroise C."/>
            <person name="Muller S."/>
            <person name="Spooner W."/>
            <person name="Narechania A."/>
            <person name="Ren L."/>
            <person name="Wei S."/>
            <person name="Kumari S."/>
            <person name="Faga B."/>
            <person name="Levy M.J."/>
            <person name="McMahan L."/>
            <person name="Van Buren P."/>
            <person name="Vaughn M.W."/>
            <person name="Ying K."/>
            <person name="Yeh C.-T."/>
            <person name="Emrich S.J."/>
            <person name="Jia Y."/>
            <person name="Kalyanaraman A."/>
            <person name="Hsia A.-P."/>
            <person name="Barbazuk W.B."/>
            <person name="Baucom R.S."/>
            <person name="Brutnell T.P."/>
            <person name="Carpita N.C."/>
            <person name="Chaparro C."/>
            <person name="Chia J.-M."/>
            <person name="Deragon J.-M."/>
            <person name="Estill J.C."/>
            <person name="Fu Y."/>
            <person name="Jeddeloh J.A."/>
            <person name="Han Y."/>
            <person name="Lee H."/>
            <person name="Li P."/>
            <person name="Lisch D.R."/>
            <person name="Liu S."/>
            <person name="Liu Z."/>
            <person name="Nagel D.H."/>
            <person name="McCann M.C."/>
            <person name="SanMiguel P."/>
            <person name="Myers A.M."/>
            <person name="Nettleton D."/>
            <person name="Nguyen J."/>
            <person name="Penning B.W."/>
            <person name="Ponnala L."/>
            <person name="Schneider K.L."/>
            <person name="Schwartz D.C."/>
            <person name="Sharma A."/>
            <person name="Soderlund C."/>
            <person name="Springer N.M."/>
            <person name="Sun Q."/>
            <person name="Wang H."/>
            <person name="Waterman M."/>
            <person name="Westerman R."/>
            <person name="Wolfgruber T.K."/>
            <person name="Yang L."/>
            <person name="Yu Y."/>
            <person name="Zhang L."/>
            <person name="Zhou S."/>
            <person name="Zhu Q."/>
            <person name="Bennetzen J.L."/>
            <person name="Dawe R.K."/>
            <person name="Jiang J."/>
            <person name="Jiang N."/>
            <person name="Presting G.G."/>
            <person name="Wessler S.R."/>
            <person name="Aluru S."/>
            <person name="Martienssen R.A."/>
            <person name="Clifton S.W."/>
            <person name="McCombie W.R."/>
            <person name="Wing R.A."/>
            <person name="Wilson R.K."/>
        </authorList>
    </citation>
    <scope>NUCLEOTIDE SEQUENCE [LARGE SCALE GENOMIC DNA]</scope>
    <source>
        <strain evidence="4">cv. B73</strain>
    </source>
</reference>
<name>A0A1D6FP39_MAIZE</name>
<protein>
    <submittedName>
        <fullName evidence="2">Tetratricopeptide repeat (TPR)-like superfamily protein</fullName>
    </submittedName>
</protein>
<keyword evidence="5" id="KW-1267">Proteomics identification</keyword>
<accession>A0A1D6FP39</accession>
<reference evidence="3" key="3">
    <citation type="submission" date="2019-07" db="EMBL/GenBank/DDBJ databases">
        <authorList>
            <person name="Seetharam A."/>
            <person name="Woodhouse M."/>
            <person name="Cannon E."/>
        </authorList>
    </citation>
    <scope>NUCLEOTIDE SEQUENCE [LARGE SCALE GENOMIC DNA]</scope>
    <source>
        <strain evidence="3">cv. B73</strain>
    </source>
</reference>
<dbReference type="PaxDb" id="4577-GRMZM2G112284_P01"/>
<evidence type="ECO:0000313" key="3">
    <source>
        <dbReference type="EnsemblPlants" id="Zm00001eb347800_P002"/>
    </source>
</evidence>
<dbReference type="PANTHER" id="PTHR26312:SF190">
    <property type="entry name" value="OS05G0447700 PROTEIN"/>
    <property type="match status" value="1"/>
</dbReference>
<keyword evidence="4" id="KW-1185">Reference proteome</keyword>
<dbReference type="Proteomes" id="UP000007305">
    <property type="component" value="Chromosome 8"/>
</dbReference>
<dbReference type="OMA" id="IRELHRY"/>
<evidence type="ECO:0000313" key="4">
    <source>
        <dbReference type="Proteomes" id="UP000007305"/>
    </source>
</evidence>
<organism evidence="2">
    <name type="scientific">Zea mays</name>
    <name type="common">Maize</name>
    <dbReference type="NCBI Taxonomy" id="4577"/>
    <lineage>
        <taxon>Eukaryota</taxon>
        <taxon>Viridiplantae</taxon>
        <taxon>Streptophyta</taxon>
        <taxon>Embryophyta</taxon>
        <taxon>Tracheophyta</taxon>
        <taxon>Spermatophyta</taxon>
        <taxon>Magnoliopsida</taxon>
        <taxon>Liliopsida</taxon>
        <taxon>Poales</taxon>
        <taxon>Poaceae</taxon>
        <taxon>PACMAD clade</taxon>
        <taxon>Panicoideae</taxon>
        <taxon>Andropogonodae</taxon>
        <taxon>Andropogoneae</taxon>
        <taxon>Tripsacinae</taxon>
        <taxon>Zea</taxon>
    </lineage>
</organism>
<reference evidence="3" key="4">
    <citation type="submission" date="2021-05" db="UniProtKB">
        <authorList>
            <consortium name="EnsemblPlants"/>
        </authorList>
    </citation>
    <scope>IDENTIFICATION</scope>
    <source>
        <strain evidence="3">cv. B73</strain>
    </source>
</reference>